<name>A0ABP9HKE2_9ACTN</name>
<organism evidence="1 2">
    <name type="scientific">Yinghuangia aomiensis</name>
    <dbReference type="NCBI Taxonomy" id="676205"/>
    <lineage>
        <taxon>Bacteria</taxon>
        <taxon>Bacillati</taxon>
        <taxon>Actinomycetota</taxon>
        <taxon>Actinomycetes</taxon>
        <taxon>Kitasatosporales</taxon>
        <taxon>Streptomycetaceae</taxon>
        <taxon>Yinghuangia</taxon>
    </lineage>
</organism>
<proteinExistence type="predicted"/>
<comment type="caution">
    <text evidence="1">The sequence shown here is derived from an EMBL/GenBank/DDBJ whole genome shotgun (WGS) entry which is preliminary data.</text>
</comment>
<accession>A0ABP9HKE2</accession>
<dbReference type="Gene3D" id="2.30.110.10">
    <property type="entry name" value="Electron Transport, Fmn-binding Protein, Chain A"/>
    <property type="match status" value="1"/>
</dbReference>
<sequence>MATSVPTVEQLPADAALRLMAGVPVGRVVFTEGALPAIRPVHFLFDGADVVFRIMADQRLAAALHNTVVAFEADEYDAVDGTGWTATVTGHATRVDNVAEITRLDGLLPRPWGPEAVLFRVEAEIVTGRRVGY</sequence>
<dbReference type="Proteomes" id="UP001500466">
    <property type="component" value="Unassembled WGS sequence"/>
</dbReference>
<reference evidence="2" key="1">
    <citation type="journal article" date="2019" name="Int. J. Syst. Evol. Microbiol.">
        <title>The Global Catalogue of Microorganisms (GCM) 10K type strain sequencing project: providing services to taxonomists for standard genome sequencing and annotation.</title>
        <authorList>
            <consortium name="The Broad Institute Genomics Platform"/>
            <consortium name="The Broad Institute Genome Sequencing Center for Infectious Disease"/>
            <person name="Wu L."/>
            <person name="Ma J."/>
        </authorList>
    </citation>
    <scope>NUCLEOTIDE SEQUENCE [LARGE SCALE GENOMIC DNA]</scope>
    <source>
        <strain evidence="2">JCM 17986</strain>
    </source>
</reference>
<dbReference type="EMBL" id="BAABHS010000015">
    <property type="protein sequence ID" value="GAA4972783.1"/>
    <property type="molecule type" value="Genomic_DNA"/>
</dbReference>
<dbReference type="InterPro" id="IPR012349">
    <property type="entry name" value="Split_barrel_FMN-bd"/>
</dbReference>
<evidence type="ECO:0000313" key="2">
    <source>
        <dbReference type="Proteomes" id="UP001500466"/>
    </source>
</evidence>
<dbReference type="Pfam" id="PF12900">
    <property type="entry name" value="Pyridox_ox_2"/>
    <property type="match status" value="1"/>
</dbReference>
<dbReference type="InterPro" id="IPR024747">
    <property type="entry name" value="Pyridox_Oxase-rel"/>
</dbReference>
<evidence type="ECO:0000313" key="1">
    <source>
        <dbReference type="EMBL" id="GAA4972783.1"/>
    </source>
</evidence>
<gene>
    <name evidence="1" type="ORF">GCM10023205_43830</name>
</gene>
<dbReference type="SUPFAM" id="SSF50475">
    <property type="entry name" value="FMN-binding split barrel"/>
    <property type="match status" value="1"/>
</dbReference>
<protein>
    <submittedName>
        <fullName evidence="1">Pyridoxamine 5'-phosphate oxidase family protein</fullName>
    </submittedName>
</protein>
<keyword evidence="2" id="KW-1185">Reference proteome</keyword>